<dbReference type="SMART" id="SM00091">
    <property type="entry name" value="PAS"/>
    <property type="match status" value="1"/>
</dbReference>
<dbReference type="PROSITE" id="PS50112">
    <property type="entry name" value="PAS"/>
    <property type="match status" value="1"/>
</dbReference>
<accession>A0A1H0DKP1</accession>
<keyword evidence="6" id="KW-0808">Transferase</keyword>
<dbReference type="InterPro" id="IPR035965">
    <property type="entry name" value="PAS-like_dom_sf"/>
</dbReference>
<feature type="modified residue" description="4-aspartylphosphate" evidence="13">
    <location>
        <position position="890"/>
    </location>
</feature>
<dbReference type="OrthoDB" id="9813024at2"/>
<dbReference type="InterPro" id="IPR004358">
    <property type="entry name" value="Sig_transdc_His_kin-like_C"/>
</dbReference>
<evidence type="ECO:0000256" key="14">
    <source>
        <dbReference type="SAM" id="Phobius"/>
    </source>
</evidence>
<dbReference type="InterPro" id="IPR000700">
    <property type="entry name" value="PAS-assoc_C"/>
</dbReference>
<dbReference type="SUPFAM" id="SSF55874">
    <property type="entry name" value="ATPase domain of HSP90 chaperone/DNA topoisomerase II/histidine kinase"/>
    <property type="match status" value="1"/>
</dbReference>
<keyword evidence="7 14" id="KW-0812">Transmembrane</keyword>
<dbReference type="Gene3D" id="3.30.565.10">
    <property type="entry name" value="Histidine kinase-like ATPase, C-terminal domain"/>
    <property type="match status" value="1"/>
</dbReference>
<comment type="catalytic activity">
    <reaction evidence="1">
        <text>ATP + protein L-histidine = ADP + protein N-phospho-L-histidine.</text>
        <dbReference type="EC" id="2.7.13.3"/>
    </reaction>
</comment>
<keyword evidence="4" id="KW-1003">Cell membrane</keyword>
<dbReference type="InterPro" id="IPR029151">
    <property type="entry name" value="Sensor-like_sf"/>
</dbReference>
<dbReference type="GO" id="GO:0005886">
    <property type="term" value="C:plasma membrane"/>
    <property type="evidence" value="ECO:0007669"/>
    <property type="project" value="UniProtKB-SubCell"/>
</dbReference>
<sequence>MIDYSIQFINLITSAYIFLFGGLLYLKINLGSLEDIRFWKKVAIIVYVTGILKIIHTVLHIFIFCKFTNILPYIHNIIELFCIINAVSLIYLIKVNKKQDIPCAYLFAVVILINSLEIIFSFVLLPISELIILHLIIYYFIKKSYKFKNKLNTFLIYSIILLIISVLAYFGISNLEHQYKLKKIIKANSKLKLILQGLQNKEIYGQQMAKIISIIPSIQKMDLINTKKILKVMCYLTNADYIWIINKNGIIVSSSQPSFEGFDSSSRPYFKLAVNGKANIFYALGLKSKKEGIFFARPIIDNNIIKGVLVLKFDFKTMFKSLVEQEQIFFMHKSGAILFGPKNLDKTFLYSHKHFLSSKLINAQIFGLNRYLPSAGYKQIKKDVLQDPSGQLWQLLSISMPKKEWLLCKLFNLNPIFHYRNTLFIIFVLLILLYEFFFLRIFQNREFISKLKQIIKEKDQVQHNLTIMAKAIEEAGESIVITDNKGHIKYVNTTFSKLTGYEKKEVLGKRPSILKSGQHSNKFYKNLWETIYSGKIWKGEFVNKKKNGEIYYEDAIIVPIQDKNNNISNFVGIKKDITEEKKLHEQIIHLHKVKSIGILAGGIAHDFNNMLLSIQGYLDLSLSKLGKNSPVYPYLLKMVSVLTKSKNLVNELLILSKKQHLRLINLNINEVILDFIDILKHSIPSEITITTNLEEKIWIIKGDKPKLEQVILNLILNAKDAIYSKGQITITTQNISNFKNKSTTKYICLSISDTGKGIKQKDLAHIFEPFFTTKKGGTGLGLSVVYKIIKEHKGYIEVETNKPRGTTFKIYIPAFFEKKQHTKTKSENVQFKEPNPKSKILIVEDDKDILEIIELSLIEQGYKVHSALNANQAKEIFKKQNNDFDLIISDMLLPDQNGLDLVQELIKLNSKVKIILNSGYTDYKKHLPIIKQKGFTFLQKPYSLKKLLEEIQNLIQPK</sequence>
<evidence type="ECO:0000256" key="5">
    <source>
        <dbReference type="ARBA" id="ARBA00022553"/>
    </source>
</evidence>
<gene>
    <name evidence="19" type="ORF">SAMN04488516_10556</name>
</gene>
<evidence type="ECO:0000259" key="16">
    <source>
        <dbReference type="PROSITE" id="PS50110"/>
    </source>
</evidence>
<dbReference type="InterPro" id="IPR003661">
    <property type="entry name" value="HisK_dim/P_dom"/>
</dbReference>
<dbReference type="NCBIfam" id="TIGR00229">
    <property type="entry name" value="sensory_box"/>
    <property type="match status" value="1"/>
</dbReference>
<evidence type="ECO:0000256" key="9">
    <source>
        <dbReference type="ARBA" id="ARBA00022777"/>
    </source>
</evidence>
<dbReference type="CDD" id="cd00130">
    <property type="entry name" value="PAS"/>
    <property type="match status" value="1"/>
</dbReference>
<dbReference type="GO" id="GO:0005524">
    <property type="term" value="F:ATP binding"/>
    <property type="evidence" value="ECO:0007669"/>
    <property type="project" value="UniProtKB-KW"/>
</dbReference>
<dbReference type="InterPro" id="IPR000014">
    <property type="entry name" value="PAS"/>
</dbReference>
<dbReference type="PROSITE" id="PS50109">
    <property type="entry name" value="HIS_KIN"/>
    <property type="match status" value="1"/>
</dbReference>
<comment type="subcellular location">
    <subcellularLocation>
        <location evidence="2">Cell membrane</location>
        <topology evidence="2">Multi-pass membrane protein</topology>
    </subcellularLocation>
</comment>
<dbReference type="EMBL" id="FNIN01000005">
    <property type="protein sequence ID" value="SDN70628.1"/>
    <property type="molecule type" value="Genomic_DNA"/>
</dbReference>
<evidence type="ECO:0000259" key="17">
    <source>
        <dbReference type="PROSITE" id="PS50112"/>
    </source>
</evidence>
<reference evidence="19 20" key="1">
    <citation type="submission" date="2016-10" db="EMBL/GenBank/DDBJ databases">
        <authorList>
            <person name="de Groot N.N."/>
        </authorList>
    </citation>
    <scope>NUCLEOTIDE SEQUENCE [LARGE SCALE GENOMIC DNA]</scope>
    <source>
        <strain evidence="19 20">DSM 15269</strain>
    </source>
</reference>
<dbReference type="PANTHER" id="PTHR43065">
    <property type="entry name" value="SENSOR HISTIDINE KINASE"/>
    <property type="match status" value="1"/>
</dbReference>
<feature type="transmembrane region" description="Helical" evidence="14">
    <location>
        <begin position="70"/>
        <end position="93"/>
    </location>
</feature>
<dbReference type="Gene3D" id="3.40.50.2300">
    <property type="match status" value="1"/>
</dbReference>
<dbReference type="RefSeq" id="WP_092065071.1">
    <property type="nucleotide sequence ID" value="NZ_FNIN01000005.1"/>
</dbReference>
<evidence type="ECO:0000259" key="18">
    <source>
        <dbReference type="PROSITE" id="PS50113"/>
    </source>
</evidence>
<evidence type="ECO:0000256" key="12">
    <source>
        <dbReference type="ARBA" id="ARBA00023012"/>
    </source>
</evidence>
<evidence type="ECO:0000256" key="1">
    <source>
        <dbReference type="ARBA" id="ARBA00000085"/>
    </source>
</evidence>
<keyword evidence="5 13" id="KW-0597">Phosphoprotein</keyword>
<dbReference type="SUPFAM" id="SSF52172">
    <property type="entry name" value="CheY-like"/>
    <property type="match status" value="1"/>
</dbReference>
<dbReference type="PRINTS" id="PR00344">
    <property type="entry name" value="BCTRLSENSOR"/>
</dbReference>
<protein>
    <recommendedName>
        <fullName evidence="3">histidine kinase</fullName>
        <ecNumber evidence="3">2.7.13.3</ecNumber>
    </recommendedName>
</protein>
<dbReference type="Pfam" id="PF02518">
    <property type="entry name" value="HATPase_c"/>
    <property type="match status" value="1"/>
</dbReference>
<evidence type="ECO:0000256" key="10">
    <source>
        <dbReference type="ARBA" id="ARBA00022840"/>
    </source>
</evidence>
<organism evidence="19 20">
    <name type="scientific">Desulfonauticus submarinus</name>
    <dbReference type="NCBI Taxonomy" id="206665"/>
    <lineage>
        <taxon>Bacteria</taxon>
        <taxon>Pseudomonadati</taxon>
        <taxon>Thermodesulfobacteriota</taxon>
        <taxon>Desulfovibrionia</taxon>
        <taxon>Desulfovibrionales</taxon>
        <taxon>Desulfonauticaceae</taxon>
        <taxon>Desulfonauticus</taxon>
    </lineage>
</organism>
<dbReference type="PROSITE" id="PS50110">
    <property type="entry name" value="RESPONSE_REGULATORY"/>
    <property type="match status" value="1"/>
</dbReference>
<dbReference type="SMART" id="SM00448">
    <property type="entry name" value="REC"/>
    <property type="match status" value="1"/>
</dbReference>
<feature type="domain" description="PAS" evidence="17">
    <location>
        <begin position="464"/>
        <end position="509"/>
    </location>
</feature>
<dbReference type="PANTHER" id="PTHR43065:SF46">
    <property type="entry name" value="C4-DICARBOXYLATE TRANSPORT SENSOR PROTEIN DCTB"/>
    <property type="match status" value="1"/>
</dbReference>
<dbReference type="Gene3D" id="3.30.450.20">
    <property type="entry name" value="PAS domain"/>
    <property type="match status" value="2"/>
</dbReference>
<evidence type="ECO:0000256" key="4">
    <source>
        <dbReference type="ARBA" id="ARBA00022475"/>
    </source>
</evidence>
<evidence type="ECO:0000313" key="19">
    <source>
        <dbReference type="EMBL" id="SDN70628.1"/>
    </source>
</evidence>
<dbReference type="InterPro" id="IPR011006">
    <property type="entry name" value="CheY-like_superfamily"/>
</dbReference>
<feature type="transmembrane region" description="Helical" evidence="14">
    <location>
        <begin position="38"/>
        <end position="64"/>
    </location>
</feature>
<dbReference type="SMART" id="SM00086">
    <property type="entry name" value="PAC"/>
    <property type="match status" value="1"/>
</dbReference>
<keyword evidence="9" id="KW-0418">Kinase</keyword>
<feature type="domain" description="Histidine kinase" evidence="15">
    <location>
        <begin position="602"/>
        <end position="816"/>
    </location>
</feature>
<keyword evidence="20" id="KW-1185">Reference proteome</keyword>
<feature type="domain" description="Response regulatory" evidence="16">
    <location>
        <begin position="839"/>
        <end position="955"/>
    </location>
</feature>
<dbReference type="SUPFAM" id="SSF103190">
    <property type="entry name" value="Sensory domain-like"/>
    <property type="match status" value="1"/>
</dbReference>
<evidence type="ECO:0000259" key="15">
    <source>
        <dbReference type="PROSITE" id="PS50109"/>
    </source>
</evidence>
<keyword evidence="10" id="KW-0067">ATP-binding</keyword>
<keyword evidence="12" id="KW-0902">Two-component regulatory system</keyword>
<evidence type="ECO:0000256" key="2">
    <source>
        <dbReference type="ARBA" id="ARBA00004651"/>
    </source>
</evidence>
<dbReference type="InterPro" id="IPR036890">
    <property type="entry name" value="HATPase_C_sf"/>
</dbReference>
<dbReference type="InterPro" id="IPR001789">
    <property type="entry name" value="Sig_transdc_resp-reg_receiver"/>
</dbReference>
<dbReference type="InterPro" id="IPR003594">
    <property type="entry name" value="HATPase_dom"/>
</dbReference>
<feature type="transmembrane region" description="Helical" evidence="14">
    <location>
        <begin position="122"/>
        <end position="141"/>
    </location>
</feature>
<dbReference type="CDD" id="cd00082">
    <property type="entry name" value="HisKA"/>
    <property type="match status" value="1"/>
</dbReference>
<dbReference type="InterPro" id="IPR036097">
    <property type="entry name" value="HisK_dim/P_sf"/>
</dbReference>
<dbReference type="GO" id="GO:0000155">
    <property type="term" value="F:phosphorelay sensor kinase activity"/>
    <property type="evidence" value="ECO:0007669"/>
    <property type="project" value="InterPro"/>
</dbReference>
<dbReference type="EC" id="2.7.13.3" evidence="3"/>
<evidence type="ECO:0000256" key="6">
    <source>
        <dbReference type="ARBA" id="ARBA00022679"/>
    </source>
</evidence>
<dbReference type="Pfam" id="PF13426">
    <property type="entry name" value="PAS_9"/>
    <property type="match status" value="1"/>
</dbReference>
<dbReference type="AlphaFoldDB" id="A0A1H0DKP1"/>
<dbReference type="Proteomes" id="UP000199602">
    <property type="component" value="Unassembled WGS sequence"/>
</dbReference>
<feature type="transmembrane region" description="Helical" evidence="14">
    <location>
        <begin position="153"/>
        <end position="172"/>
    </location>
</feature>
<dbReference type="Pfam" id="PF00072">
    <property type="entry name" value="Response_reg"/>
    <property type="match status" value="1"/>
</dbReference>
<dbReference type="SUPFAM" id="SSF55785">
    <property type="entry name" value="PYP-like sensor domain (PAS domain)"/>
    <property type="match status" value="1"/>
</dbReference>
<dbReference type="SMART" id="SM00387">
    <property type="entry name" value="HATPase_c"/>
    <property type="match status" value="1"/>
</dbReference>
<evidence type="ECO:0000313" key="20">
    <source>
        <dbReference type="Proteomes" id="UP000199602"/>
    </source>
</evidence>
<dbReference type="CDD" id="cd00156">
    <property type="entry name" value="REC"/>
    <property type="match status" value="1"/>
</dbReference>
<evidence type="ECO:0000256" key="7">
    <source>
        <dbReference type="ARBA" id="ARBA00022692"/>
    </source>
</evidence>
<dbReference type="InterPro" id="IPR001610">
    <property type="entry name" value="PAC"/>
</dbReference>
<evidence type="ECO:0000256" key="8">
    <source>
        <dbReference type="ARBA" id="ARBA00022741"/>
    </source>
</evidence>
<keyword evidence="11 14" id="KW-1133">Transmembrane helix</keyword>
<keyword evidence="14" id="KW-0472">Membrane</keyword>
<evidence type="ECO:0000256" key="13">
    <source>
        <dbReference type="PROSITE-ProRule" id="PRU00169"/>
    </source>
</evidence>
<evidence type="ECO:0000256" key="11">
    <source>
        <dbReference type="ARBA" id="ARBA00022989"/>
    </source>
</evidence>
<feature type="transmembrane region" description="Helical" evidence="14">
    <location>
        <begin position="423"/>
        <end position="442"/>
    </location>
</feature>
<evidence type="ECO:0000256" key="3">
    <source>
        <dbReference type="ARBA" id="ARBA00012438"/>
    </source>
</evidence>
<dbReference type="Gene3D" id="1.10.287.130">
    <property type="match status" value="1"/>
</dbReference>
<feature type="domain" description="PAC" evidence="18">
    <location>
        <begin position="537"/>
        <end position="589"/>
    </location>
</feature>
<dbReference type="InterPro" id="IPR005467">
    <property type="entry name" value="His_kinase_dom"/>
</dbReference>
<feature type="transmembrane region" description="Helical" evidence="14">
    <location>
        <begin position="6"/>
        <end position="26"/>
    </location>
</feature>
<keyword evidence="8" id="KW-0547">Nucleotide-binding</keyword>
<dbReference type="STRING" id="206665.SAMN04488516_10556"/>
<proteinExistence type="predicted"/>
<name>A0A1H0DKP1_9BACT</name>
<dbReference type="PROSITE" id="PS50113">
    <property type="entry name" value="PAC"/>
    <property type="match status" value="1"/>
</dbReference>
<dbReference type="SUPFAM" id="SSF47384">
    <property type="entry name" value="Homodimeric domain of signal transducing histidine kinase"/>
    <property type="match status" value="1"/>
</dbReference>